<feature type="domain" description="HD/PDEase" evidence="13">
    <location>
        <begin position="125"/>
        <end position="232"/>
    </location>
</feature>
<feature type="region of interest" description="Disordered" evidence="12">
    <location>
        <begin position="49"/>
        <end position="87"/>
    </location>
</feature>
<dbReference type="EMBL" id="JAODAN010000003">
    <property type="protein sequence ID" value="KAK1925484.1"/>
    <property type="molecule type" value="Genomic_DNA"/>
</dbReference>
<comment type="caution">
    <text evidence="14">The sequence shown here is derived from an EMBL/GenBank/DDBJ whole genome shotgun (WGS) entry which is preliminary data.</text>
</comment>
<dbReference type="PANTHER" id="PTHR46246">
    <property type="entry name" value="GUANOSINE-3',5'-BIS(DIPHOSPHATE) 3'-PYROPHOSPHOHYDROLASE MESH1"/>
    <property type="match status" value="1"/>
</dbReference>
<name>A0AAD9FSK2_PAPLA</name>
<evidence type="ECO:0000256" key="6">
    <source>
        <dbReference type="ARBA" id="ARBA00037781"/>
    </source>
</evidence>
<keyword evidence="15" id="KW-1185">Reference proteome</keyword>
<gene>
    <name evidence="14" type="ORF">DB88DRAFT_484100</name>
</gene>
<dbReference type="Gene3D" id="1.10.3210.10">
    <property type="entry name" value="Hypothetical protein af1432"/>
    <property type="match status" value="1"/>
</dbReference>
<evidence type="ECO:0000256" key="5">
    <source>
        <dbReference type="ARBA" id="ARBA00024387"/>
    </source>
</evidence>
<dbReference type="EC" id="3.1.7.2" evidence="5"/>
<evidence type="ECO:0000256" key="10">
    <source>
        <dbReference type="ARBA" id="ARBA00041770"/>
    </source>
</evidence>
<evidence type="ECO:0000256" key="9">
    <source>
        <dbReference type="ARBA" id="ARBA00041464"/>
    </source>
</evidence>
<dbReference type="GO" id="GO:0008893">
    <property type="term" value="F:guanosine-3',5'-bis(diphosphate) 3'-diphosphatase activity"/>
    <property type="evidence" value="ECO:0007669"/>
    <property type="project" value="UniProtKB-EC"/>
</dbReference>
<dbReference type="FunFam" id="1.10.3210.10:FF:000012">
    <property type="entry name" value="HD domain containing 3"/>
    <property type="match status" value="1"/>
</dbReference>
<evidence type="ECO:0000256" key="12">
    <source>
        <dbReference type="SAM" id="MobiDB-lite"/>
    </source>
</evidence>
<evidence type="ECO:0000259" key="13">
    <source>
        <dbReference type="SMART" id="SM00471"/>
    </source>
</evidence>
<evidence type="ECO:0000256" key="4">
    <source>
        <dbReference type="ARBA" id="ARBA00023211"/>
    </source>
</evidence>
<dbReference type="Pfam" id="PF13328">
    <property type="entry name" value="HD_4"/>
    <property type="match status" value="1"/>
</dbReference>
<keyword evidence="2" id="KW-0479">Metal-binding</keyword>
<dbReference type="CDD" id="cd00077">
    <property type="entry name" value="HDc"/>
    <property type="match status" value="1"/>
</dbReference>
<comment type="catalytic activity">
    <reaction evidence="11">
        <text>guanosine 3',5'-bis(diphosphate) + H2O = GDP + diphosphate + H(+)</text>
        <dbReference type="Rhea" id="RHEA:14253"/>
        <dbReference type="ChEBI" id="CHEBI:15377"/>
        <dbReference type="ChEBI" id="CHEBI:15378"/>
        <dbReference type="ChEBI" id="CHEBI:33019"/>
        <dbReference type="ChEBI" id="CHEBI:58189"/>
        <dbReference type="ChEBI" id="CHEBI:77828"/>
        <dbReference type="EC" id="3.1.7.2"/>
    </reaction>
</comment>
<feature type="compositionally biased region" description="Polar residues" evidence="12">
    <location>
        <begin position="1"/>
        <end position="19"/>
    </location>
</feature>
<dbReference type="Proteomes" id="UP001182556">
    <property type="component" value="Unassembled WGS sequence"/>
</dbReference>
<comment type="similarity">
    <text evidence="7">Belongs to the MESH1 family.</text>
</comment>
<evidence type="ECO:0000256" key="11">
    <source>
        <dbReference type="ARBA" id="ARBA00047968"/>
    </source>
</evidence>
<comment type="cofactor">
    <cofactor evidence="1">
        <name>Mn(2+)</name>
        <dbReference type="ChEBI" id="CHEBI:29035"/>
    </cofactor>
</comment>
<dbReference type="SUPFAM" id="SSF109604">
    <property type="entry name" value="HD-domain/PDEase-like"/>
    <property type="match status" value="1"/>
</dbReference>
<evidence type="ECO:0000313" key="14">
    <source>
        <dbReference type="EMBL" id="KAK1925484.1"/>
    </source>
</evidence>
<sequence>MPTNGIHESNTDSPTSASSPLARPFHFPSNTPGSAIDLTEIAGLTPTIPFAQLHDDDPSPPGSRPLSMVGKCSRQTTEGRAGCRDPAREPVEVEMGGGMGDLAVLLRTIDFAAQKHSSQRRKDVDQTPYINHPIAVSNFLAATGVTDIKVLQAAILHDTVEDTHTTLEEIAVIFGPDVARIVEECTDNTTLSGQERKAEQVRTAPFKSREAQMVKLADKLHNLESIRRSPPVGWGVRRVQAYFIWAKQVTDLCAAAHPRLAARLQHLYETAYTRINGKYHPCHPEVCGPLTEEEKLHIDSRLSCLKDGETPCPKPIFF</sequence>
<dbReference type="PANTHER" id="PTHR46246:SF1">
    <property type="entry name" value="GUANOSINE-3',5'-BIS(DIPHOSPHATE) 3'-PYROPHOSPHOHYDROLASE MESH1"/>
    <property type="match status" value="1"/>
</dbReference>
<dbReference type="InterPro" id="IPR003607">
    <property type="entry name" value="HD/PDEase_dom"/>
</dbReference>
<comment type="function">
    <text evidence="6">ppGpp hydrolyzing enzyme involved in starvation response.</text>
</comment>
<dbReference type="SMART" id="SM00471">
    <property type="entry name" value="HDc"/>
    <property type="match status" value="1"/>
</dbReference>
<evidence type="ECO:0000256" key="7">
    <source>
        <dbReference type="ARBA" id="ARBA00038354"/>
    </source>
</evidence>
<evidence type="ECO:0000256" key="3">
    <source>
        <dbReference type="ARBA" id="ARBA00022801"/>
    </source>
</evidence>
<dbReference type="GO" id="GO:0046872">
    <property type="term" value="F:metal ion binding"/>
    <property type="evidence" value="ECO:0007669"/>
    <property type="project" value="UniProtKB-KW"/>
</dbReference>
<feature type="region of interest" description="Disordered" evidence="12">
    <location>
        <begin position="1"/>
        <end position="33"/>
    </location>
</feature>
<protein>
    <recommendedName>
        <fullName evidence="8">Guanosine-3',5'-bis(diphosphate) 3'-pyrophosphohydrolase MESH1</fullName>
        <ecNumber evidence="5">3.1.7.2</ecNumber>
    </recommendedName>
    <alternativeName>
        <fullName evidence="9">Metazoan SpoT homolog 1</fullName>
    </alternativeName>
    <alternativeName>
        <fullName evidence="10">Penta-phosphate guanosine-3'-pyrophosphohydrolase</fullName>
    </alternativeName>
</protein>
<proteinExistence type="inferred from homology"/>
<organism evidence="14 15">
    <name type="scientific">Papiliotrema laurentii</name>
    <name type="common">Cryptococcus laurentii</name>
    <dbReference type="NCBI Taxonomy" id="5418"/>
    <lineage>
        <taxon>Eukaryota</taxon>
        <taxon>Fungi</taxon>
        <taxon>Dikarya</taxon>
        <taxon>Basidiomycota</taxon>
        <taxon>Agaricomycotina</taxon>
        <taxon>Tremellomycetes</taxon>
        <taxon>Tremellales</taxon>
        <taxon>Rhynchogastremaceae</taxon>
        <taxon>Papiliotrema</taxon>
    </lineage>
</organism>
<dbReference type="InterPro" id="IPR052194">
    <property type="entry name" value="MESH1"/>
</dbReference>
<evidence type="ECO:0000256" key="8">
    <source>
        <dbReference type="ARBA" id="ARBA00040793"/>
    </source>
</evidence>
<evidence type="ECO:0000256" key="1">
    <source>
        <dbReference type="ARBA" id="ARBA00001936"/>
    </source>
</evidence>
<reference evidence="14" key="1">
    <citation type="submission" date="2023-02" db="EMBL/GenBank/DDBJ databases">
        <title>Identification and recombinant expression of a fungal hydrolase from Papiliotrema laurentii that hydrolyzes apple cutin and clears colloidal polyester polyurethane.</title>
        <authorList>
            <consortium name="DOE Joint Genome Institute"/>
            <person name="Roman V.A."/>
            <person name="Bojanowski C."/>
            <person name="Crable B.R."/>
            <person name="Wagner D.N."/>
            <person name="Hung C.S."/>
            <person name="Nadeau L.J."/>
            <person name="Schratz L."/>
            <person name="Haridas S."/>
            <person name="Pangilinan J."/>
            <person name="Lipzen A."/>
            <person name="Na H."/>
            <person name="Yan M."/>
            <person name="Ng V."/>
            <person name="Grigoriev I.V."/>
            <person name="Spatafora J.W."/>
            <person name="Barlow D."/>
            <person name="Biffinger J."/>
            <person name="Kelley-Loughnane N."/>
            <person name="Varaljay V.A."/>
            <person name="Crookes-Goodson W.J."/>
        </authorList>
    </citation>
    <scope>NUCLEOTIDE SEQUENCE</scope>
    <source>
        <strain evidence="14">5307AH</strain>
    </source>
</reference>
<keyword evidence="4" id="KW-0464">Manganese</keyword>
<accession>A0AAD9FSK2</accession>
<evidence type="ECO:0000313" key="15">
    <source>
        <dbReference type="Proteomes" id="UP001182556"/>
    </source>
</evidence>
<evidence type="ECO:0000256" key="2">
    <source>
        <dbReference type="ARBA" id="ARBA00022723"/>
    </source>
</evidence>
<dbReference type="AlphaFoldDB" id="A0AAD9FSK2"/>
<keyword evidence="3" id="KW-0378">Hydrolase</keyword>